<evidence type="ECO:0000256" key="2">
    <source>
        <dbReference type="ARBA" id="ARBA00022679"/>
    </source>
</evidence>
<keyword evidence="6" id="KW-1185">Reference proteome</keyword>
<evidence type="ECO:0000256" key="3">
    <source>
        <dbReference type="ARBA" id="ARBA00023315"/>
    </source>
</evidence>
<name>A0A1E5XLR5_9HYPH</name>
<dbReference type="PANTHER" id="PTHR10545">
    <property type="entry name" value="DIAMINE N-ACETYLTRANSFERASE"/>
    <property type="match status" value="1"/>
</dbReference>
<keyword evidence="3" id="KW-0012">Acyltransferase</keyword>
<protein>
    <submittedName>
        <fullName evidence="5">GNAT family N-acetyltransferase</fullName>
    </submittedName>
</protein>
<keyword evidence="2" id="KW-0808">Transferase</keyword>
<dbReference type="Proteomes" id="UP000095463">
    <property type="component" value="Unassembled WGS sequence"/>
</dbReference>
<dbReference type="OrthoDB" id="9805924at2"/>
<gene>
    <name evidence="5" type="ORF">VW23_025100</name>
</gene>
<comment type="similarity">
    <text evidence="1">Belongs to the acetyltransferase family.</text>
</comment>
<dbReference type="InterPro" id="IPR016181">
    <property type="entry name" value="Acyl_CoA_acyltransferase"/>
</dbReference>
<dbReference type="CDD" id="cd04301">
    <property type="entry name" value="NAT_SF"/>
    <property type="match status" value="1"/>
</dbReference>
<comment type="caution">
    <text evidence="5">The sequence shown here is derived from an EMBL/GenBank/DDBJ whole genome shotgun (WGS) entry which is preliminary data.</text>
</comment>
<accession>A0A1E5XLR5</accession>
<dbReference type="InterPro" id="IPR000182">
    <property type="entry name" value="GNAT_dom"/>
</dbReference>
<evidence type="ECO:0000256" key="1">
    <source>
        <dbReference type="ARBA" id="ARBA00008694"/>
    </source>
</evidence>
<dbReference type="FunFam" id="3.40.630.30:FF:000064">
    <property type="entry name" value="GNAT family acetyltransferase"/>
    <property type="match status" value="1"/>
</dbReference>
<dbReference type="PANTHER" id="PTHR10545:SF29">
    <property type="entry name" value="GH14572P-RELATED"/>
    <property type="match status" value="1"/>
</dbReference>
<organism evidence="5 6">
    <name type="scientific">Devosia insulae DS-56</name>
    <dbReference type="NCBI Taxonomy" id="1116389"/>
    <lineage>
        <taxon>Bacteria</taxon>
        <taxon>Pseudomonadati</taxon>
        <taxon>Pseudomonadota</taxon>
        <taxon>Alphaproteobacteria</taxon>
        <taxon>Hyphomicrobiales</taxon>
        <taxon>Devosiaceae</taxon>
        <taxon>Devosia</taxon>
    </lineage>
</organism>
<dbReference type="AlphaFoldDB" id="A0A1E5XLR5"/>
<evidence type="ECO:0000259" key="4">
    <source>
        <dbReference type="PROSITE" id="PS51186"/>
    </source>
</evidence>
<feature type="domain" description="N-acetyltransferase" evidence="4">
    <location>
        <begin position="3"/>
        <end position="159"/>
    </location>
</feature>
<dbReference type="GO" id="GO:0008080">
    <property type="term" value="F:N-acetyltransferase activity"/>
    <property type="evidence" value="ECO:0007669"/>
    <property type="project" value="TreeGrafter"/>
</dbReference>
<proteinExistence type="inferred from homology"/>
<dbReference type="Pfam" id="PF00583">
    <property type="entry name" value="Acetyltransf_1"/>
    <property type="match status" value="1"/>
</dbReference>
<reference evidence="5 6" key="1">
    <citation type="journal article" date="2015" name="Genome Announc.">
        <title>Genome Assemblies of Three Soil-Associated Devosia species: D. insulae, D. limi, and D. soli.</title>
        <authorList>
            <person name="Hassan Y.I."/>
            <person name="Lepp D."/>
            <person name="Zhou T."/>
        </authorList>
    </citation>
    <scope>NUCLEOTIDE SEQUENCE [LARGE SCALE GENOMIC DNA]</scope>
    <source>
        <strain evidence="5 6">DS-56</strain>
    </source>
</reference>
<dbReference type="RefSeq" id="WP_069911220.1">
    <property type="nucleotide sequence ID" value="NZ_LAJE02000281.1"/>
</dbReference>
<dbReference type="PROSITE" id="PS51186">
    <property type="entry name" value="GNAT"/>
    <property type="match status" value="1"/>
</dbReference>
<dbReference type="SUPFAM" id="SSF55729">
    <property type="entry name" value="Acyl-CoA N-acyltransferases (Nat)"/>
    <property type="match status" value="1"/>
</dbReference>
<dbReference type="EMBL" id="LAJE02000281">
    <property type="protein sequence ID" value="OEO29541.1"/>
    <property type="molecule type" value="Genomic_DNA"/>
</dbReference>
<evidence type="ECO:0000313" key="6">
    <source>
        <dbReference type="Proteomes" id="UP000095463"/>
    </source>
</evidence>
<dbReference type="Gene3D" id="3.40.630.30">
    <property type="match status" value="1"/>
</dbReference>
<dbReference type="InterPro" id="IPR051016">
    <property type="entry name" value="Diverse_Substrate_AcTransf"/>
</dbReference>
<evidence type="ECO:0000313" key="5">
    <source>
        <dbReference type="EMBL" id="OEO29541.1"/>
    </source>
</evidence>
<sequence length="159" mass="17961">MSLVIRSAAPDDAALIIHFIAALAEYEKLSHEAQATETDILRDLFGADPKVFCEIAEWEGKPVGFTLWFYTYSTFQGRHGIWLEDLFVDPEARGLGVGKALLVNLAQRCVREGLGRFEWWVLDWNEPSIQFYKSQGGIMQDEWTKVRVDGEALARLGAP</sequence>